<organism evidence="1 2">
    <name type="scientific">Leptospira ryugenii</name>
    <dbReference type="NCBI Taxonomy" id="1917863"/>
    <lineage>
        <taxon>Bacteria</taxon>
        <taxon>Pseudomonadati</taxon>
        <taxon>Spirochaetota</taxon>
        <taxon>Spirochaetia</taxon>
        <taxon>Leptospirales</taxon>
        <taxon>Leptospiraceae</taxon>
        <taxon>Leptospira</taxon>
    </lineage>
</organism>
<dbReference type="EMBL" id="BFBB01000002">
    <property type="protein sequence ID" value="GBF48668.1"/>
    <property type="molecule type" value="Genomic_DNA"/>
</dbReference>
<proteinExistence type="predicted"/>
<evidence type="ECO:0000313" key="1">
    <source>
        <dbReference type="EMBL" id="GBF48668.1"/>
    </source>
</evidence>
<evidence type="ECO:0000313" key="2">
    <source>
        <dbReference type="Proteomes" id="UP000245133"/>
    </source>
</evidence>
<dbReference type="Proteomes" id="UP000245133">
    <property type="component" value="Unassembled WGS sequence"/>
</dbReference>
<comment type="caution">
    <text evidence="1">The sequence shown here is derived from an EMBL/GenBank/DDBJ whole genome shotgun (WGS) entry which is preliminary data.</text>
</comment>
<gene>
    <name evidence="1" type="ORF">LPTSP4_01680</name>
</gene>
<keyword evidence="2" id="KW-1185">Reference proteome</keyword>
<protein>
    <submittedName>
        <fullName evidence="1">Uncharacterized protein</fullName>
    </submittedName>
</protein>
<dbReference type="AlphaFoldDB" id="A0A2P2DVK3"/>
<sequence length="260" mass="30118">MEKMEGNDAFADLVFEYIWLCRSDAQTINLLNSPQFTPSLLVKFIYFGFGKQFLIGNFDSSRYFNEIKSLLNSEQSLRVLSEAESMEKDPTLKIHLLANLDPKTWEAYFDILDQNSMTLDALLGIFSNLRDNEIKKILLHSPTLYYYLQMMILSESVEVSGMGKEQKHDLKQILDAVHIWDQFCSKIKENYQLTLERGLSPRERDSSRISAILREIISVPEEEREDILAYLKGNGILLDEVEESTLSFLLKNYKEKGSFL</sequence>
<accession>A0A2P2DVK3</accession>
<name>A0A2P2DVK3_9LEPT</name>
<reference evidence="1 2" key="1">
    <citation type="submission" date="2018-02" db="EMBL/GenBank/DDBJ databases">
        <title>Novel Leptospira species isolated from soil and water in Japan.</title>
        <authorList>
            <person name="Nakao R."/>
            <person name="Masuzawa T."/>
        </authorList>
    </citation>
    <scope>NUCLEOTIDE SEQUENCE [LARGE SCALE GENOMIC DNA]</scope>
    <source>
        <strain evidence="1 2">YH101</strain>
    </source>
</reference>
<dbReference type="NCBIfam" id="NF047774">
    <property type="entry name" value="LBF_1199_fam"/>
    <property type="match status" value="1"/>
</dbReference>